<name>A0A835SAV6_VANPL</name>
<protein>
    <submittedName>
        <fullName evidence="1">Uncharacterized protein</fullName>
    </submittedName>
</protein>
<gene>
    <name evidence="1" type="ORF">HPP92_000520</name>
</gene>
<dbReference type="EMBL" id="JADCNM010000001">
    <property type="protein sequence ID" value="KAG0500448.1"/>
    <property type="molecule type" value="Genomic_DNA"/>
</dbReference>
<reference evidence="1 2" key="1">
    <citation type="journal article" date="2020" name="Nat. Food">
        <title>A phased Vanilla planifolia genome enables genetic improvement of flavour and production.</title>
        <authorList>
            <person name="Hasing T."/>
            <person name="Tang H."/>
            <person name="Brym M."/>
            <person name="Khazi F."/>
            <person name="Huang T."/>
            <person name="Chambers A.H."/>
        </authorList>
    </citation>
    <scope>NUCLEOTIDE SEQUENCE [LARGE SCALE GENOMIC DNA]</scope>
    <source>
        <tissue evidence="1">Leaf</tissue>
    </source>
</reference>
<dbReference type="AlphaFoldDB" id="A0A835SAV6"/>
<organism evidence="1 2">
    <name type="scientific">Vanilla planifolia</name>
    <name type="common">Vanilla</name>
    <dbReference type="NCBI Taxonomy" id="51239"/>
    <lineage>
        <taxon>Eukaryota</taxon>
        <taxon>Viridiplantae</taxon>
        <taxon>Streptophyta</taxon>
        <taxon>Embryophyta</taxon>
        <taxon>Tracheophyta</taxon>
        <taxon>Spermatophyta</taxon>
        <taxon>Magnoliopsida</taxon>
        <taxon>Liliopsida</taxon>
        <taxon>Asparagales</taxon>
        <taxon>Orchidaceae</taxon>
        <taxon>Vanilloideae</taxon>
        <taxon>Vanilleae</taxon>
        <taxon>Vanilla</taxon>
    </lineage>
</organism>
<sequence>MTVYRNIKNLSKGLPDAQLSVMWSVLAYSSDKRHDRHYTLPLVVHQADAALDQLLPTTKPGITVNPTTGWLLLTPPSSPSSATSPCRPSEKRPFSSLKDGFCSTASNEKKRQWSSHTLLVISANLEESCPHPYRSWDRVLRSRSPKIETPSCGCTISKYFPLQNFSH</sequence>
<proteinExistence type="predicted"/>
<accession>A0A835SAV6</accession>
<comment type="caution">
    <text evidence="1">The sequence shown here is derived from an EMBL/GenBank/DDBJ whole genome shotgun (WGS) entry which is preliminary data.</text>
</comment>
<evidence type="ECO:0000313" key="2">
    <source>
        <dbReference type="Proteomes" id="UP000639772"/>
    </source>
</evidence>
<dbReference type="Proteomes" id="UP000639772">
    <property type="component" value="Chromosome 1"/>
</dbReference>
<evidence type="ECO:0000313" key="1">
    <source>
        <dbReference type="EMBL" id="KAG0500448.1"/>
    </source>
</evidence>